<feature type="compositionally biased region" description="Low complexity" evidence="1">
    <location>
        <begin position="715"/>
        <end position="731"/>
    </location>
</feature>
<evidence type="ECO:0000313" key="3">
    <source>
        <dbReference type="EMBL" id="MCW5322141.1"/>
    </source>
</evidence>
<dbReference type="Pfam" id="PF13753">
    <property type="entry name" value="SWM_repeat"/>
    <property type="match status" value="1"/>
</dbReference>
<proteinExistence type="predicted"/>
<evidence type="ECO:0000259" key="2">
    <source>
        <dbReference type="Pfam" id="PF19078"/>
    </source>
</evidence>
<dbReference type="InterPro" id="IPR053784">
    <property type="entry name" value="Choice_anch_U_dom"/>
</dbReference>
<dbReference type="EMBL" id="QZCW01000002">
    <property type="protein sequence ID" value="MCW5322141.1"/>
    <property type="molecule type" value="Genomic_DNA"/>
</dbReference>
<organism evidence="3 4">
    <name type="scientific">Verminephrobacter aporrectodeae subsp. tuberculatae</name>
    <dbReference type="NCBI Taxonomy" id="1110392"/>
    <lineage>
        <taxon>Bacteria</taxon>
        <taxon>Pseudomonadati</taxon>
        <taxon>Pseudomonadota</taxon>
        <taxon>Betaproteobacteria</taxon>
        <taxon>Burkholderiales</taxon>
        <taxon>Comamonadaceae</taxon>
        <taxon>Verminephrobacter</taxon>
    </lineage>
</organism>
<dbReference type="NCBIfam" id="NF041766">
    <property type="entry name" value="choice_anch_U"/>
    <property type="match status" value="1"/>
</dbReference>
<sequence length="902" mass="92666">MRVDVSTRLADSSLRADETTNTGDARRPPMLATVNPITIGGDKLGMGESTTVTIRFAEAIAANSFSIEDLAVGGYAKLSKLQSTDDGITWTVTLTAPGWDDLRGDSSRFNSTGNQISINLAGVTNLAGKAGVGQAVSTVTYDIDVWAPGVSITLGDSALTASETTTVTFSFVEPVTDFEESDINLLKAHGTLGPLTALADGRTWTATFTPTANINAAVNEIRVNLRGVTDLAGNKPSAESVSSNYTIDTRPGSTDQTTDLSARVTLTADRLTTGEKATVIIAFNKPVTGFTIDDVDRTRANGTLSDPILSADGRTWTATFTPTDNVIDESNTIRVNLAGVTYVTGTTSTAGTGSATSDNFIVNTALPAATVTLADTALTAGETTTVTFTFNQVVLGFTIDDIVLDAATSALGPFTTVDNKTWTATLTPKGDVNGATNTIRVNLAGVANMAGRSSTGSATSDNYTVNTVRPTATITLADTALAAGETTTVTIAFSETVTGFTRDDIVFDATTGTLGAPTTSDNGKTWTAPFTPAANANDASNTISVNLAGVTNAIGNAGTGTASSDNFIVDSTPPQLITTDAARPRANGDQLVLSYTDMGPLDADPARKPATEAFAVLVHNVANAVTHVAVDARAKTVTLTLTTALTYHDQSVSVAYKDPTTDNDTKAIQDAAGNDAASFGATEVLNDTPARTRAPSSEEPNADRDGVPDAQENQAIGPAGAAPGDGNADGIQDSAQAAVSSFGATTSSRSGTSVTLVADSQDGKVHPGSDTRITSLEQEAAPARTPQALEKPIALTSFQAALETAAGSSETFSLYVDPEIGANGYWLQDSTGTWVNLASSPYGGKTALEGGRLRLDFSITDGGPFDADGQADGSITAPGAAAQMPLSIVGQASDVAHDGFWF</sequence>
<feature type="compositionally biased region" description="Polar residues" evidence="1">
    <location>
        <begin position="733"/>
        <end position="755"/>
    </location>
</feature>
<feature type="domain" description="Bacterial Ig-like" evidence="2">
    <location>
        <begin position="37"/>
        <end position="137"/>
    </location>
</feature>
<feature type="region of interest" description="Disordered" evidence="1">
    <location>
        <begin position="1"/>
        <end position="29"/>
    </location>
</feature>
<reference evidence="4" key="1">
    <citation type="submission" date="2023-07" db="EMBL/GenBank/DDBJ databases">
        <title>Verminephrobacter genomes.</title>
        <authorList>
            <person name="Lund M.B."/>
        </authorList>
    </citation>
    <scope>NUCLEOTIDE SEQUENCE [LARGE SCALE GENOMIC DNA]</scope>
    <source>
        <strain evidence="4">AtM5-05</strain>
    </source>
</reference>
<dbReference type="Pfam" id="PF19078">
    <property type="entry name" value="Big_12"/>
    <property type="match status" value="5"/>
</dbReference>
<protein>
    <recommendedName>
        <fullName evidence="2">Bacterial Ig-like domain-containing protein</fullName>
    </recommendedName>
</protein>
<feature type="region of interest" description="Disordered" evidence="1">
    <location>
        <begin position="239"/>
        <end position="258"/>
    </location>
</feature>
<comment type="caution">
    <text evidence="3">The sequence shown here is derived from an EMBL/GenBank/DDBJ whole genome shotgun (WGS) entry which is preliminary data.</text>
</comment>
<dbReference type="RefSeq" id="WP_265282521.1">
    <property type="nucleotide sequence ID" value="NZ_QZCW01000002.1"/>
</dbReference>
<feature type="domain" description="Bacterial Ig-like" evidence="2">
    <location>
        <begin position="144"/>
        <end position="247"/>
    </location>
</feature>
<feature type="domain" description="Bacterial Ig-like" evidence="2">
    <location>
        <begin position="364"/>
        <end position="465"/>
    </location>
</feature>
<name>A0ABT3KUX5_9BURK</name>
<evidence type="ECO:0000256" key="1">
    <source>
        <dbReference type="SAM" id="MobiDB-lite"/>
    </source>
</evidence>
<feature type="region of interest" description="Disordered" evidence="1">
    <location>
        <begin position="678"/>
        <end position="770"/>
    </location>
</feature>
<dbReference type="InterPro" id="IPR028059">
    <property type="entry name" value="SWM_rpt"/>
</dbReference>
<keyword evidence="4" id="KW-1185">Reference proteome</keyword>
<dbReference type="Proteomes" id="UP001208935">
    <property type="component" value="Unassembled WGS sequence"/>
</dbReference>
<dbReference type="InterPro" id="IPR044048">
    <property type="entry name" value="Big_12"/>
</dbReference>
<evidence type="ECO:0000313" key="4">
    <source>
        <dbReference type="Proteomes" id="UP001208935"/>
    </source>
</evidence>
<accession>A0ABT3KUX5</accession>
<feature type="domain" description="Bacterial Ig-like" evidence="2">
    <location>
        <begin position="467"/>
        <end position="567"/>
    </location>
</feature>
<gene>
    <name evidence="3" type="ORF">D5039_13580</name>
</gene>
<feature type="domain" description="Bacterial Ig-like" evidence="2">
    <location>
        <begin position="257"/>
        <end position="360"/>
    </location>
</feature>